<dbReference type="PANTHER" id="PTHR46394">
    <property type="entry name" value="ANNEXIN"/>
    <property type="match status" value="1"/>
</dbReference>
<dbReference type="SUPFAM" id="SSF52151">
    <property type="entry name" value="FabD/lysophospholipase-like"/>
    <property type="match status" value="1"/>
</dbReference>
<proteinExistence type="predicted"/>
<feature type="active site" description="Proton acceptor" evidence="2">
    <location>
        <position position="184"/>
    </location>
</feature>
<dbReference type="PROSITE" id="PS51635">
    <property type="entry name" value="PNPLA"/>
    <property type="match status" value="1"/>
</dbReference>
<keyword evidence="1 2" id="KW-0443">Lipid metabolism</keyword>
<dbReference type="GO" id="GO:0016042">
    <property type="term" value="P:lipid catabolic process"/>
    <property type="evidence" value="ECO:0007669"/>
    <property type="project" value="UniProtKB-UniRule"/>
</dbReference>
<comment type="caution">
    <text evidence="4">The sequence shown here is derived from an EMBL/GenBank/DDBJ whole genome shotgun (WGS) entry which is preliminary data.</text>
</comment>
<feature type="domain" description="PNPLA" evidence="3">
    <location>
        <begin position="5"/>
        <end position="197"/>
    </location>
</feature>
<gene>
    <name evidence="4" type="ORF">GMB86_11700</name>
</gene>
<comment type="caution">
    <text evidence="2">Lacks conserved residue(s) required for the propagation of feature annotation.</text>
</comment>
<keyword evidence="2" id="KW-0378">Hydrolase</keyword>
<dbReference type="EMBL" id="WNHB01000019">
    <property type="protein sequence ID" value="MTT32670.1"/>
    <property type="molecule type" value="Genomic_DNA"/>
</dbReference>
<dbReference type="GO" id="GO:0016787">
    <property type="term" value="F:hydrolase activity"/>
    <property type="evidence" value="ECO:0007669"/>
    <property type="project" value="UniProtKB-UniRule"/>
</dbReference>
<evidence type="ECO:0000259" key="3">
    <source>
        <dbReference type="PROSITE" id="PS51635"/>
    </source>
</evidence>
<dbReference type="Gene3D" id="3.40.1090.10">
    <property type="entry name" value="Cytosolic phospholipase A2 catalytic domain"/>
    <property type="match status" value="2"/>
</dbReference>
<dbReference type="OrthoDB" id="9770965at2"/>
<organism evidence="4 5">
    <name type="scientific">Terrilactibacillus tamarindi</name>
    <dbReference type="NCBI Taxonomy" id="2599694"/>
    <lineage>
        <taxon>Bacteria</taxon>
        <taxon>Bacillati</taxon>
        <taxon>Bacillota</taxon>
        <taxon>Bacilli</taxon>
        <taxon>Bacillales</taxon>
        <taxon>Bacillaceae</taxon>
        <taxon>Terrilactibacillus</taxon>
    </lineage>
</organism>
<protein>
    <recommendedName>
        <fullName evidence="3">PNPLA domain-containing protein</fullName>
    </recommendedName>
</protein>
<evidence type="ECO:0000256" key="1">
    <source>
        <dbReference type="ARBA" id="ARBA00023098"/>
    </source>
</evidence>
<evidence type="ECO:0000313" key="4">
    <source>
        <dbReference type="EMBL" id="MTT32670.1"/>
    </source>
</evidence>
<dbReference type="InterPro" id="IPR002641">
    <property type="entry name" value="PNPLA_dom"/>
</dbReference>
<sequence>MNIDIVFSGGGVKAFAFVGALDVLDQAGYRYKRIAGTSAGSIVAALLSAGYTNTEIKDLMKEMNTETLLDRKVPIFRFPFVKWLRLYWQMGLYSGSSFEEWITQLLLKKGIRTFGDLEEGSLRVIVSDITQGKMVILPDDLHQYGVDPRMFSVARAVRMSCSLPFLFEPISLFNQNAERCLIVDGGMLSNFPVWLFDQGNEKPDRPFLGLQLSQKPDLLPARKIKNGVDLLQGIFQTMQRAHDTKYISKFAASNIIFIPVNHIKTADFDLTNKDREELFNLGKKQALQFLKKWTY</sequence>
<keyword evidence="2" id="KW-0442">Lipid degradation</keyword>
<dbReference type="InterPro" id="IPR052580">
    <property type="entry name" value="Lipid_Hydrolase"/>
</dbReference>
<dbReference type="CDD" id="cd07207">
    <property type="entry name" value="Pat_ExoU_VipD_like"/>
    <property type="match status" value="1"/>
</dbReference>
<dbReference type="PANTHER" id="PTHR46394:SF1">
    <property type="entry name" value="PNPLA DOMAIN-CONTAINING PROTEIN"/>
    <property type="match status" value="1"/>
</dbReference>
<keyword evidence="5" id="KW-1185">Reference proteome</keyword>
<name>A0A6N8CSJ6_9BACI</name>
<accession>A0A6N8CSJ6</accession>
<feature type="active site" description="Nucleophile" evidence="2">
    <location>
        <position position="38"/>
    </location>
</feature>
<dbReference type="InterPro" id="IPR016035">
    <property type="entry name" value="Acyl_Trfase/lysoPLipase"/>
</dbReference>
<feature type="short sequence motif" description="DGA/G" evidence="2">
    <location>
        <begin position="184"/>
        <end position="186"/>
    </location>
</feature>
<dbReference type="Pfam" id="PF01734">
    <property type="entry name" value="Patatin"/>
    <property type="match status" value="1"/>
</dbReference>
<evidence type="ECO:0000313" key="5">
    <source>
        <dbReference type="Proteomes" id="UP000440978"/>
    </source>
</evidence>
<evidence type="ECO:0000256" key="2">
    <source>
        <dbReference type="PROSITE-ProRule" id="PRU01161"/>
    </source>
</evidence>
<dbReference type="Proteomes" id="UP000440978">
    <property type="component" value="Unassembled WGS sequence"/>
</dbReference>
<feature type="short sequence motif" description="GXSXG" evidence="2">
    <location>
        <begin position="36"/>
        <end position="40"/>
    </location>
</feature>
<dbReference type="AlphaFoldDB" id="A0A6N8CSJ6"/>
<reference evidence="4 5" key="1">
    <citation type="submission" date="2019-11" db="EMBL/GenBank/DDBJ databases">
        <title>Terrilactibacillus tamarindus sp. nov. BCM23-1 isolated from bark of Tamarindus indica.</title>
        <authorList>
            <person name="Kingkaew E."/>
            <person name="Tanasupawat S."/>
        </authorList>
    </citation>
    <scope>NUCLEOTIDE SEQUENCE [LARGE SCALE GENOMIC DNA]</scope>
    <source>
        <strain evidence="4 5">BCM23-1</strain>
    </source>
</reference>
<dbReference type="RefSeq" id="WP_155220168.1">
    <property type="nucleotide sequence ID" value="NZ_WNHB01000019.1"/>
</dbReference>